<reference evidence="2" key="1">
    <citation type="journal article" date="2022" name="ISME J.">
        <title>Genetic and phylogenetic analysis of dissimilatory iodate-reducing bacteria identifies potential niches across the world's oceans.</title>
        <authorList>
            <person name="Reyes-Umana V."/>
            <person name="Henning Z."/>
            <person name="Lee K."/>
            <person name="Barnum T.P."/>
            <person name="Coates J.D."/>
        </authorList>
    </citation>
    <scope>NUCLEOTIDE SEQUENCE [LARGE SCALE GENOMIC DNA]</scope>
    <source>
        <strain evidence="2">IR12</strain>
    </source>
</reference>
<evidence type="ECO:0000313" key="1">
    <source>
        <dbReference type="EMBL" id="MBT0961894.1"/>
    </source>
</evidence>
<dbReference type="Pfam" id="PF13079">
    <property type="entry name" value="DUF3916"/>
    <property type="match status" value="1"/>
</dbReference>
<gene>
    <name evidence="1" type="ORF">I8J34_11995</name>
</gene>
<accession>A0A944DNK8</accession>
<comment type="caution">
    <text evidence="1">The sequence shown here is derived from an EMBL/GenBank/DDBJ whole genome shotgun (WGS) entry which is preliminary data.</text>
</comment>
<name>A0A944DNK8_DENI1</name>
<dbReference type="AlphaFoldDB" id="A0A944DNK8"/>
<dbReference type="EMBL" id="JAEKFT010000012">
    <property type="protein sequence ID" value="MBT0961894.1"/>
    <property type="molecule type" value="Genomic_DNA"/>
</dbReference>
<keyword evidence="2" id="KW-1185">Reference proteome</keyword>
<dbReference type="Proteomes" id="UP000694660">
    <property type="component" value="Unassembled WGS sequence"/>
</dbReference>
<dbReference type="RefSeq" id="WP_214361651.1">
    <property type="nucleotide sequence ID" value="NZ_JAEKFT010000012.1"/>
</dbReference>
<protein>
    <submittedName>
        <fullName evidence="1">DUF3916 domain-containing protein</fullName>
    </submittedName>
</protein>
<dbReference type="InterPro" id="IPR025075">
    <property type="entry name" value="DUF3916"/>
</dbReference>
<organism evidence="1 2">
    <name type="scientific">Denitromonas iodatirespirans</name>
    <dbReference type="NCBI Taxonomy" id="2795389"/>
    <lineage>
        <taxon>Bacteria</taxon>
        <taxon>Pseudomonadati</taxon>
        <taxon>Pseudomonadota</taxon>
        <taxon>Betaproteobacteria</taxon>
        <taxon>Rhodocyclales</taxon>
        <taxon>Zoogloeaceae</taxon>
        <taxon>Denitromonas</taxon>
    </lineage>
</organism>
<sequence>MRQIALSDKKLRGIPRRIRALEKWAQGFSGYGRPQSEALERYFNWKIPVHSALVQGRQTNLGIQSRCVAALLKAASCLTEASSTASNGYYRVACLITWPWLHQSEVTIFYDKSYYESFLGKTNALAPRRISEKLSLSVPARFLEHGHDITQPEDTFPVESWCIGEEA</sequence>
<evidence type="ECO:0000313" key="2">
    <source>
        <dbReference type="Proteomes" id="UP000694660"/>
    </source>
</evidence>
<proteinExistence type="predicted"/>